<evidence type="ECO:0000313" key="1">
    <source>
        <dbReference type="EMBL" id="MBD2608084.1"/>
    </source>
</evidence>
<sequence length="211" mass="22912">MRKLNYSQTTVKAMKAFFQGWVVAVLVMAAALAGNIEAVISKDIKTGNTLLAQTQIKTDELELAVALPELAEVVLKGGDSSSGRVIGIDAKGEALSIQRSGKTATIPLSKIQKVIFKNGALVYRRDGRSQVIRGERDRPQGKTVTWSGIPLNAFTVKNPTQGQAVVKLKPPIVSTAQLQGIQSVARDRQYVVDEIQFNPQQRTIAIQAKPY</sequence>
<dbReference type="EMBL" id="JACJTA010000082">
    <property type="protein sequence ID" value="MBD2608084.1"/>
    <property type="molecule type" value="Genomic_DNA"/>
</dbReference>
<comment type="caution">
    <text evidence="1">The sequence shown here is derived from an EMBL/GenBank/DDBJ whole genome shotgun (WGS) entry which is preliminary data.</text>
</comment>
<reference evidence="1 2" key="1">
    <citation type="journal article" date="2020" name="ISME J.">
        <title>Comparative genomics reveals insights into cyanobacterial evolution and habitat adaptation.</title>
        <authorList>
            <person name="Chen M.Y."/>
            <person name="Teng W.K."/>
            <person name="Zhao L."/>
            <person name="Hu C.X."/>
            <person name="Zhou Y.K."/>
            <person name="Han B.P."/>
            <person name="Song L.R."/>
            <person name="Shu W.S."/>
        </authorList>
    </citation>
    <scope>NUCLEOTIDE SEQUENCE [LARGE SCALE GENOMIC DNA]</scope>
    <source>
        <strain evidence="1 2">FACHB-248</strain>
    </source>
</reference>
<proteinExistence type="predicted"/>
<evidence type="ECO:0008006" key="3">
    <source>
        <dbReference type="Google" id="ProtNLM"/>
    </source>
</evidence>
<evidence type="ECO:0000313" key="2">
    <source>
        <dbReference type="Proteomes" id="UP000660380"/>
    </source>
</evidence>
<dbReference type="RefSeq" id="WP_029634686.1">
    <property type="nucleotide sequence ID" value="NZ_JACJTA010000082.1"/>
</dbReference>
<organism evidence="1 2">
    <name type="scientific">Scytonema hofmannii FACHB-248</name>
    <dbReference type="NCBI Taxonomy" id="1842502"/>
    <lineage>
        <taxon>Bacteria</taxon>
        <taxon>Bacillati</taxon>
        <taxon>Cyanobacteriota</taxon>
        <taxon>Cyanophyceae</taxon>
        <taxon>Nostocales</taxon>
        <taxon>Scytonemataceae</taxon>
        <taxon>Scytonema</taxon>
    </lineage>
</organism>
<accession>A0ABR8GXW3</accession>
<name>A0ABR8GXW3_9CYAN</name>
<protein>
    <recommendedName>
        <fullName evidence="3">FecR protein domain-containing protein</fullName>
    </recommendedName>
</protein>
<dbReference type="Proteomes" id="UP000660380">
    <property type="component" value="Unassembled WGS sequence"/>
</dbReference>
<keyword evidence="2" id="KW-1185">Reference proteome</keyword>
<gene>
    <name evidence="1" type="ORF">H6G81_27110</name>
</gene>